<dbReference type="EMBL" id="BQNB010015729">
    <property type="protein sequence ID" value="GJT43441.1"/>
    <property type="molecule type" value="Genomic_DNA"/>
</dbReference>
<sequence>MMVVKFEVLIEKKGVLSWFDEVSLVDEVFDGAFRGVKDEEVVVGEGVVSHGRKKVESMVERFEEDEDEKKNGKDGSK</sequence>
<protein>
    <submittedName>
        <fullName evidence="1">Uncharacterized protein</fullName>
    </submittedName>
</protein>
<keyword evidence="2" id="KW-1185">Reference proteome</keyword>
<reference evidence="1" key="2">
    <citation type="submission" date="2022-01" db="EMBL/GenBank/DDBJ databases">
        <authorList>
            <person name="Yamashiro T."/>
            <person name="Shiraishi A."/>
            <person name="Satake H."/>
            <person name="Nakayama K."/>
        </authorList>
    </citation>
    <scope>NUCLEOTIDE SEQUENCE</scope>
</reference>
<evidence type="ECO:0000313" key="2">
    <source>
        <dbReference type="Proteomes" id="UP001151760"/>
    </source>
</evidence>
<organism evidence="1 2">
    <name type="scientific">Tanacetum coccineum</name>
    <dbReference type="NCBI Taxonomy" id="301880"/>
    <lineage>
        <taxon>Eukaryota</taxon>
        <taxon>Viridiplantae</taxon>
        <taxon>Streptophyta</taxon>
        <taxon>Embryophyta</taxon>
        <taxon>Tracheophyta</taxon>
        <taxon>Spermatophyta</taxon>
        <taxon>Magnoliopsida</taxon>
        <taxon>eudicotyledons</taxon>
        <taxon>Gunneridae</taxon>
        <taxon>Pentapetalae</taxon>
        <taxon>asterids</taxon>
        <taxon>campanulids</taxon>
        <taxon>Asterales</taxon>
        <taxon>Asteraceae</taxon>
        <taxon>Asteroideae</taxon>
        <taxon>Anthemideae</taxon>
        <taxon>Anthemidinae</taxon>
        <taxon>Tanacetum</taxon>
    </lineage>
</organism>
<reference evidence="1" key="1">
    <citation type="journal article" date="2022" name="Int. J. Mol. Sci.">
        <title>Draft Genome of Tanacetum Coccineum: Genomic Comparison of Closely Related Tanacetum-Family Plants.</title>
        <authorList>
            <person name="Yamashiro T."/>
            <person name="Shiraishi A."/>
            <person name="Nakayama K."/>
            <person name="Satake H."/>
        </authorList>
    </citation>
    <scope>NUCLEOTIDE SEQUENCE</scope>
</reference>
<dbReference type="Proteomes" id="UP001151760">
    <property type="component" value="Unassembled WGS sequence"/>
</dbReference>
<gene>
    <name evidence="1" type="ORF">Tco_0952156</name>
</gene>
<proteinExistence type="predicted"/>
<accession>A0ABQ5DZ07</accession>
<name>A0ABQ5DZ07_9ASTR</name>
<evidence type="ECO:0000313" key="1">
    <source>
        <dbReference type="EMBL" id="GJT43441.1"/>
    </source>
</evidence>
<comment type="caution">
    <text evidence="1">The sequence shown here is derived from an EMBL/GenBank/DDBJ whole genome shotgun (WGS) entry which is preliminary data.</text>
</comment>